<evidence type="ECO:0000313" key="6">
    <source>
        <dbReference type="Proteomes" id="UP000010482"/>
    </source>
</evidence>
<evidence type="ECO:0000256" key="2">
    <source>
        <dbReference type="SAM" id="MobiDB-lite"/>
    </source>
</evidence>
<feature type="compositionally biased region" description="Basic residues" evidence="2">
    <location>
        <begin position="11"/>
        <end position="27"/>
    </location>
</feature>
<feature type="domain" description="LytR/CpsA/Psr regulator C-terminal" evidence="4">
    <location>
        <begin position="376"/>
        <end position="462"/>
    </location>
</feature>
<organism evidence="5 6">
    <name type="scientific">Dactylococcopsis salina (strain PCC 8305)</name>
    <name type="common">Myxobactron salinum</name>
    <dbReference type="NCBI Taxonomy" id="13035"/>
    <lineage>
        <taxon>Bacteria</taxon>
        <taxon>Bacillati</taxon>
        <taxon>Cyanobacteriota</taxon>
        <taxon>Cyanophyceae</taxon>
        <taxon>Nodosilineales</taxon>
        <taxon>Cymatolegaceae</taxon>
        <taxon>Dactylococcopsis</taxon>
    </lineage>
</organism>
<dbReference type="PANTHER" id="PTHR33392">
    <property type="entry name" value="POLYISOPRENYL-TEICHOIC ACID--PEPTIDOGLYCAN TEICHOIC ACID TRANSFERASE TAGU"/>
    <property type="match status" value="1"/>
</dbReference>
<evidence type="ECO:0000256" key="1">
    <source>
        <dbReference type="ARBA" id="ARBA00006068"/>
    </source>
</evidence>
<gene>
    <name evidence="5" type="ORF">Dacsa_2530</name>
</gene>
<dbReference type="STRING" id="13035.Dacsa_2530"/>
<accession>K9YXQ9</accession>
<dbReference type="InterPro" id="IPR050922">
    <property type="entry name" value="LytR/CpsA/Psr_CW_biosynth"/>
</dbReference>
<keyword evidence="6" id="KW-1185">Reference proteome</keyword>
<reference evidence="5" key="1">
    <citation type="submission" date="2012-04" db="EMBL/GenBank/DDBJ databases">
        <title>Finished genome of Dactylococcopsis salina PCC 8305.</title>
        <authorList>
            <consortium name="US DOE Joint Genome Institute"/>
            <person name="Gugger M."/>
            <person name="Coursin T."/>
            <person name="Rippka R."/>
            <person name="Tandeau De Marsac N."/>
            <person name="Huntemann M."/>
            <person name="Wei C.-L."/>
            <person name="Han J."/>
            <person name="Detter J.C."/>
            <person name="Han C."/>
            <person name="Tapia R."/>
            <person name="Daligault H."/>
            <person name="Chen A."/>
            <person name="Krypides N."/>
            <person name="Mavromatis K."/>
            <person name="Markowitz V."/>
            <person name="Szeto E."/>
            <person name="Ivanova N."/>
            <person name="Ovchinnikova G."/>
            <person name="Pagani I."/>
            <person name="Pati A."/>
            <person name="Goodwin L."/>
            <person name="Peters L."/>
            <person name="Pitluck S."/>
            <person name="Woyke T."/>
            <person name="Kerfeld C."/>
        </authorList>
    </citation>
    <scope>NUCLEOTIDE SEQUENCE [LARGE SCALE GENOMIC DNA]</scope>
    <source>
        <strain evidence="5">PCC 8305</strain>
    </source>
</reference>
<dbReference type="NCBIfam" id="TIGR00350">
    <property type="entry name" value="lytR_cpsA_psr"/>
    <property type="match status" value="1"/>
</dbReference>
<dbReference type="Pfam" id="PF13399">
    <property type="entry name" value="LytR_C"/>
    <property type="match status" value="1"/>
</dbReference>
<dbReference type="Gene3D" id="3.40.630.190">
    <property type="entry name" value="LCP protein"/>
    <property type="match status" value="1"/>
</dbReference>
<dbReference type="Pfam" id="PF03816">
    <property type="entry name" value="LytR_cpsA_psr"/>
    <property type="match status" value="1"/>
</dbReference>
<dbReference type="PANTHER" id="PTHR33392:SF6">
    <property type="entry name" value="POLYISOPRENYL-TEICHOIC ACID--PEPTIDOGLYCAN TEICHOIC ACID TRANSFERASE TAGU"/>
    <property type="match status" value="1"/>
</dbReference>
<name>K9YXQ9_DACS8</name>
<dbReference type="InterPro" id="IPR027381">
    <property type="entry name" value="LytR/CpsA/Psr_C"/>
</dbReference>
<evidence type="ECO:0000259" key="3">
    <source>
        <dbReference type="Pfam" id="PF03816"/>
    </source>
</evidence>
<dbReference type="AlphaFoldDB" id="K9YXQ9"/>
<dbReference type="InterPro" id="IPR004474">
    <property type="entry name" value="LytR_CpsA_psr"/>
</dbReference>
<dbReference type="PATRIC" id="fig|13035.3.peg.2886"/>
<dbReference type="EMBL" id="CP003944">
    <property type="protein sequence ID" value="AFZ51120.1"/>
    <property type="molecule type" value="Genomic_DNA"/>
</dbReference>
<evidence type="ECO:0000259" key="4">
    <source>
        <dbReference type="Pfam" id="PF13399"/>
    </source>
</evidence>
<dbReference type="RefSeq" id="WP_015230110.1">
    <property type="nucleotide sequence ID" value="NC_019780.1"/>
</dbReference>
<feature type="compositionally biased region" description="Polar residues" evidence="2">
    <location>
        <begin position="1"/>
        <end position="10"/>
    </location>
</feature>
<dbReference type="eggNOG" id="COG1316">
    <property type="taxonomic scope" value="Bacteria"/>
</dbReference>
<dbReference type="Proteomes" id="UP000010482">
    <property type="component" value="Chromosome"/>
</dbReference>
<dbReference type="HOGENOM" id="CLU_016455_5_1_3"/>
<evidence type="ECO:0000313" key="5">
    <source>
        <dbReference type="EMBL" id="AFZ51120.1"/>
    </source>
</evidence>
<comment type="similarity">
    <text evidence="1">Belongs to the LytR/CpsA/Psr (LCP) family.</text>
</comment>
<dbReference type="KEGG" id="dsl:Dacsa_2530"/>
<protein>
    <submittedName>
        <fullName evidence="5">Cell envelope-related function transcriptional attenuator common domain protein</fullName>
    </submittedName>
</protein>
<feature type="domain" description="Cell envelope-related transcriptional attenuator" evidence="3">
    <location>
        <begin position="130"/>
        <end position="276"/>
    </location>
</feature>
<feature type="region of interest" description="Disordered" evidence="2">
    <location>
        <begin position="1"/>
        <end position="27"/>
    </location>
</feature>
<sequence length="475" mass="52588">MQVQRSQPSSRKYKTKVAPSPKKKRSQSPRWFFLGLGLSGVAMLSATAGALLAITLTSKPLQIAPESVEQDAAFNEEEKISQQAPLQLPKLTRPVNILVLGTKVLSSDLGQSPEEVGGYHARVNSFKGLTDTMLLMRFNPETDDLSILSIPRDTPVYLPGHGRVKINTANQRGGAALSAKAISNLLEDVPIDRYVRVNVQGVEKLIDALGGVEFYVPKDMKYQDESQHLYIDLEKGKQRLDGETAMQFMLYRHDQYGDIGRVQRQQLLIRAVIEQALNPTTLARIPSLFSVIQSNVDTNLRVEELLALAGFAAKRDQKNIEMLMLPGRFGEIEDGEQERKISYWLPNNRQIDQMMARHFDVGEVSRSDDGEVSPYIRIAIQDSTDNPEAVQSVARGLQKAGYRNVYVASEWGEPLSQTRIIAQNGNLEAAEAIAETLGVGKVLVESTGALDSTVSIQLGEDWVSRQSELEALSQD</sequence>
<proteinExistence type="inferred from homology"/>